<keyword evidence="5" id="KW-1185">Reference proteome</keyword>
<dbReference type="Pfam" id="PF00440">
    <property type="entry name" value="TetR_N"/>
    <property type="match status" value="1"/>
</dbReference>
<dbReference type="InterPro" id="IPR001647">
    <property type="entry name" value="HTH_TetR"/>
</dbReference>
<dbReference type="AlphaFoldDB" id="A0A4R4TF12"/>
<dbReference type="InterPro" id="IPR050109">
    <property type="entry name" value="HTH-type_TetR-like_transc_reg"/>
</dbReference>
<sequence length="184" mass="19621">MARPRAALRGQILNSALRLFAAHGFRATSLQDIASDAGCSKASLLYHFANKDAILTELLAPLRRRGSELRAELAPLTGEPLVRAAVTGFVDMALAFRYELTVLFHDLPGTTGHLAADPDHDLPLIASLAGRSDDPRDRAAAWLVLGGVAISAYAAPTTDAVLREELIRAALRALGHDPDRPPSS</sequence>
<evidence type="ECO:0000313" key="4">
    <source>
        <dbReference type="EMBL" id="TDC74194.1"/>
    </source>
</evidence>
<dbReference type="PANTHER" id="PTHR30055">
    <property type="entry name" value="HTH-TYPE TRANSCRIPTIONAL REGULATOR RUTR"/>
    <property type="match status" value="1"/>
</dbReference>
<dbReference type="GO" id="GO:0003700">
    <property type="term" value="F:DNA-binding transcription factor activity"/>
    <property type="evidence" value="ECO:0007669"/>
    <property type="project" value="TreeGrafter"/>
</dbReference>
<evidence type="ECO:0000259" key="3">
    <source>
        <dbReference type="PROSITE" id="PS50977"/>
    </source>
</evidence>
<comment type="caution">
    <text evidence="4">The sequence shown here is derived from an EMBL/GenBank/DDBJ whole genome shotgun (WGS) entry which is preliminary data.</text>
</comment>
<feature type="DNA-binding region" description="H-T-H motif" evidence="2">
    <location>
        <begin position="29"/>
        <end position="48"/>
    </location>
</feature>
<keyword evidence="1 2" id="KW-0238">DNA-binding</keyword>
<dbReference type="OrthoDB" id="3186364at2"/>
<feature type="domain" description="HTH tetR-type" evidence="3">
    <location>
        <begin position="6"/>
        <end position="66"/>
    </location>
</feature>
<dbReference type="PRINTS" id="PR00455">
    <property type="entry name" value="HTHTETR"/>
</dbReference>
<dbReference type="PANTHER" id="PTHR30055:SF223">
    <property type="entry name" value="HTH-TYPE TRANSCRIPTIONAL REGULATOR UIDR"/>
    <property type="match status" value="1"/>
</dbReference>
<organism evidence="4 5">
    <name type="scientific">Streptomyces hainanensis</name>
    <dbReference type="NCBI Taxonomy" id="402648"/>
    <lineage>
        <taxon>Bacteria</taxon>
        <taxon>Bacillati</taxon>
        <taxon>Actinomycetota</taxon>
        <taxon>Actinomycetes</taxon>
        <taxon>Kitasatosporales</taxon>
        <taxon>Streptomycetaceae</taxon>
        <taxon>Streptomyces</taxon>
    </lineage>
</organism>
<dbReference type="PROSITE" id="PS50977">
    <property type="entry name" value="HTH_TETR_2"/>
    <property type="match status" value="1"/>
</dbReference>
<accession>A0A4R4TF12</accession>
<dbReference type="GO" id="GO:0000976">
    <property type="term" value="F:transcription cis-regulatory region binding"/>
    <property type="evidence" value="ECO:0007669"/>
    <property type="project" value="TreeGrafter"/>
</dbReference>
<name>A0A4R4TF12_9ACTN</name>
<dbReference type="InterPro" id="IPR009057">
    <property type="entry name" value="Homeodomain-like_sf"/>
</dbReference>
<evidence type="ECO:0000256" key="1">
    <source>
        <dbReference type="ARBA" id="ARBA00023125"/>
    </source>
</evidence>
<protein>
    <submittedName>
        <fullName evidence="4">TetR/AcrR family transcriptional regulator</fullName>
    </submittedName>
</protein>
<evidence type="ECO:0000256" key="2">
    <source>
        <dbReference type="PROSITE-ProRule" id="PRU00335"/>
    </source>
</evidence>
<gene>
    <name evidence="4" type="ORF">E1283_16535</name>
</gene>
<dbReference type="Gene3D" id="1.10.357.10">
    <property type="entry name" value="Tetracycline Repressor, domain 2"/>
    <property type="match status" value="1"/>
</dbReference>
<dbReference type="SUPFAM" id="SSF46689">
    <property type="entry name" value="Homeodomain-like"/>
    <property type="match status" value="1"/>
</dbReference>
<evidence type="ECO:0000313" key="5">
    <source>
        <dbReference type="Proteomes" id="UP000295345"/>
    </source>
</evidence>
<dbReference type="EMBL" id="SMKI01000159">
    <property type="protein sequence ID" value="TDC74194.1"/>
    <property type="molecule type" value="Genomic_DNA"/>
</dbReference>
<dbReference type="Proteomes" id="UP000295345">
    <property type="component" value="Unassembled WGS sequence"/>
</dbReference>
<reference evidence="4 5" key="1">
    <citation type="submission" date="2019-03" db="EMBL/GenBank/DDBJ databases">
        <title>Draft genome sequences of novel Actinobacteria.</title>
        <authorList>
            <person name="Sahin N."/>
            <person name="Ay H."/>
            <person name="Saygin H."/>
        </authorList>
    </citation>
    <scope>NUCLEOTIDE SEQUENCE [LARGE SCALE GENOMIC DNA]</scope>
    <source>
        <strain evidence="4 5">DSM 41900</strain>
    </source>
</reference>
<proteinExistence type="predicted"/>
<dbReference type="RefSeq" id="WP_132818816.1">
    <property type="nucleotide sequence ID" value="NZ_SMKI01000159.1"/>
</dbReference>